<evidence type="ECO:0000256" key="2">
    <source>
        <dbReference type="SAM" id="SignalP"/>
    </source>
</evidence>
<feature type="compositionally biased region" description="Acidic residues" evidence="1">
    <location>
        <begin position="89"/>
        <end position="99"/>
    </location>
</feature>
<evidence type="ECO:0000256" key="1">
    <source>
        <dbReference type="SAM" id="MobiDB-lite"/>
    </source>
</evidence>
<name>A0A2N8T0S9_STUST</name>
<evidence type="ECO:0000313" key="4">
    <source>
        <dbReference type="Proteomes" id="UP000235897"/>
    </source>
</evidence>
<comment type="caution">
    <text evidence="3">The sequence shown here is derived from an EMBL/GenBank/DDBJ whole genome shotgun (WGS) entry which is preliminary data.</text>
</comment>
<dbReference type="EMBL" id="POUW01000001">
    <property type="protein sequence ID" value="PNG08348.1"/>
    <property type="molecule type" value="Genomic_DNA"/>
</dbReference>
<feature type="region of interest" description="Disordered" evidence="1">
    <location>
        <begin position="24"/>
        <end position="99"/>
    </location>
</feature>
<protein>
    <submittedName>
        <fullName evidence="3">Uncharacterized protein</fullName>
    </submittedName>
</protein>
<sequence length="99" mass="10058">MMSKILLMSAGLMCISGLALADTDHDLSAPSTTGTEAMEQPSSQIDDAGPDRRDSDEAVDDDDSSGLGTMGAGARGTTGGMGATTGTDTLEDRDAETEQ</sequence>
<dbReference type="RefSeq" id="WP_021208076.1">
    <property type="nucleotide sequence ID" value="NZ_JAETZY010000001.1"/>
</dbReference>
<dbReference type="OrthoDB" id="9988928at2"/>
<dbReference type="AlphaFoldDB" id="A0A2N8T0S9"/>
<proteinExistence type="predicted"/>
<feature type="compositionally biased region" description="Polar residues" evidence="1">
    <location>
        <begin position="29"/>
        <end position="45"/>
    </location>
</feature>
<dbReference type="Proteomes" id="UP000235897">
    <property type="component" value="Unassembled WGS sequence"/>
</dbReference>
<gene>
    <name evidence="3" type="ORF">CXL00_04730</name>
</gene>
<feature type="compositionally biased region" description="Gly residues" evidence="1">
    <location>
        <begin position="68"/>
        <end position="83"/>
    </location>
</feature>
<feature type="signal peptide" evidence="2">
    <location>
        <begin position="1"/>
        <end position="21"/>
    </location>
</feature>
<accession>A0A2N8T0S9</accession>
<feature type="chain" id="PRO_5014951577" evidence="2">
    <location>
        <begin position="22"/>
        <end position="99"/>
    </location>
</feature>
<reference evidence="3 4" key="1">
    <citation type="submission" date="2018-01" db="EMBL/GenBank/DDBJ databases">
        <title>Denitrification phenotypes of diverse strains of Pseudomonas stutzeri.</title>
        <authorList>
            <person name="Milligan D.A."/>
            <person name="Bergaust L."/>
            <person name="Bakken L.R."/>
            <person name="Frostegard A."/>
        </authorList>
    </citation>
    <scope>NUCLEOTIDE SEQUENCE [LARGE SCALE GENOMIC DNA]</scope>
    <source>
        <strain evidence="3 4">28a3</strain>
    </source>
</reference>
<evidence type="ECO:0000313" key="3">
    <source>
        <dbReference type="EMBL" id="PNG08348.1"/>
    </source>
</evidence>
<keyword evidence="2" id="KW-0732">Signal</keyword>
<organism evidence="3 4">
    <name type="scientific">Stutzerimonas stutzeri</name>
    <name type="common">Pseudomonas stutzeri</name>
    <dbReference type="NCBI Taxonomy" id="316"/>
    <lineage>
        <taxon>Bacteria</taxon>
        <taxon>Pseudomonadati</taxon>
        <taxon>Pseudomonadota</taxon>
        <taxon>Gammaproteobacteria</taxon>
        <taxon>Pseudomonadales</taxon>
        <taxon>Pseudomonadaceae</taxon>
        <taxon>Stutzerimonas</taxon>
    </lineage>
</organism>